<evidence type="ECO:0008006" key="3">
    <source>
        <dbReference type="Google" id="ProtNLM"/>
    </source>
</evidence>
<proteinExistence type="predicted"/>
<evidence type="ECO:0000313" key="2">
    <source>
        <dbReference type="Proteomes" id="UP000233458"/>
    </source>
</evidence>
<sequence>MSLKWRKTVILAKLETTYGTDASPTGAANAIQVSEATVTPLAGEELDRGLMRETLGSSPSIPVGSHVTCEFTVEIAGSGVAGTAPAFGPLLRACAMAEVVDAGVSVAYNPISEDEESASIYFHRDGNLFKLIGARGNVTAEMNADSLPVFKFSFTGLWTEPSSAALPTSDFSAFIPALPVNNANTPTFNLHGYAAVMTAFTFNLGNTINHRDRVNSEEVKFSDRKMSGSATFEEPAIATKNFYALAKNATLDALQLVHGTNAGNIVTIDMPKVQLKTPSQSNEDGTVLLAVALTPTPDAGDDEITLTFT</sequence>
<gene>
    <name evidence="1" type="ORF">CSC3H3_15340</name>
</gene>
<evidence type="ECO:0000313" key="1">
    <source>
        <dbReference type="EMBL" id="AUG53938.1"/>
    </source>
</evidence>
<accession>A0ABN5FFP0</accession>
<dbReference type="Proteomes" id="UP000233458">
    <property type="component" value="Chromosome"/>
</dbReference>
<dbReference type="RefSeq" id="WP_101285404.1">
    <property type="nucleotide sequence ID" value="NZ_CP024199.1"/>
</dbReference>
<dbReference type="Pfam" id="PF18906">
    <property type="entry name" value="Phage_tube_2"/>
    <property type="match status" value="1"/>
</dbReference>
<keyword evidence="2" id="KW-1185">Reference proteome</keyword>
<protein>
    <recommendedName>
        <fullName evidence="3">Major tail protein</fullName>
    </recommendedName>
</protein>
<dbReference type="EMBL" id="CP024199">
    <property type="protein sequence ID" value="AUG53938.1"/>
    <property type="molecule type" value="Genomic_DNA"/>
</dbReference>
<name>A0ABN5FFP0_9PROT</name>
<reference evidence="1 2" key="1">
    <citation type="submission" date="2017-10" db="EMBL/GenBank/DDBJ databases">
        <title>Biodiversity and function of Thalassospira species in the particle-attached aromatic-hydrocarbon-degrading consortia from the surface seawater of the China South Sea.</title>
        <authorList>
            <person name="Dong C."/>
            <person name="Liu R."/>
            <person name="Shao Z."/>
        </authorList>
    </citation>
    <scope>NUCLEOTIDE SEQUENCE [LARGE SCALE GENOMIC DNA]</scope>
    <source>
        <strain evidence="1 2">CSC3H3</strain>
    </source>
</reference>
<dbReference type="InterPro" id="IPR044000">
    <property type="entry name" value="Phage_tube_2"/>
</dbReference>
<organism evidence="1 2">
    <name type="scientific">Thalassospira marina</name>
    <dbReference type="NCBI Taxonomy" id="2048283"/>
    <lineage>
        <taxon>Bacteria</taxon>
        <taxon>Pseudomonadati</taxon>
        <taxon>Pseudomonadota</taxon>
        <taxon>Alphaproteobacteria</taxon>
        <taxon>Rhodospirillales</taxon>
        <taxon>Thalassospiraceae</taxon>
        <taxon>Thalassospira</taxon>
    </lineage>
</organism>